<dbReference type="EMBL" id="CAJNOQ010008053">
    <property type="protein sequence ID" value="CAF1186850.1"/>
    <property type="molecule type" value="Genomic_DNA"/>
</dbReference>
<dbReference type="Proteomes" id="UP000681722">
    <property type="component" value="Unassembled WGS sequence"/>
</dbReference>
<reference evidence="2" key="1">
    <citation type="submission" date="2021-02" db="EMBL/GenBank/DDBJ databases">
        <authorList>
            <person name="Nowell W R."/>
        </authorList>
    </citation>
    <scope>NUCLEOTIDE SEQUENCE</scope>
</reference>
<accession>A0A814VE02</accession>
<evidence type="ECO:0000313" key="4">
    <source>
        <dbReference type="Proteomes" id="UP000663829"/>
    </source>
</evidence>
<feature type="non-terminal residue" evidence="2">
    <location>
        <position position="1"/>
    </location>
</feature>
<dbReference type="AlphaFoldDB" id="A0A814VE02"/>
<dbReference type="EMBL" id="CAJOBC010008055">
    <property type="protein sequence ID" value="CAF3951091.1"/>
    <property type="molecule type" value="Genomic_DNA"/>
</dbReference>
<gene>
    <name evidence="2" type="ORF">GPM918_LOCUS22993</name>
    <name evidence="3" type="ORF">SRO942_LOCUS22992</name>
</gene>
<dbReference type="Proteomes" id="UP000663829">
    <property type="component" value="Unassembled WGS sequence"/>
</dbReference>
<evidence type="ECO:0000256" key="1">
    <source>
        <dbReference type="SAM" id="MobiDB-lite"/>
    </source>
</evidence>
<proteinExistence type="predicted"/>
<protein>
    <submittedName>
        <fullName evidence="2">Uncharacterized protein</fullName>
    </submittedName>
</protein>
<evidence type="ECO:0000313" key="3">
    <source>
        <dbReference type="EMBL" id="CAF3951091.1"/>
    </source>
</evidence>
<keyword evidence="4" id="KW-1185">Reference proteome</keyword>
<feature type="region of interest" description="Disordered" evidence="1">
    <location>
        <begin position="16"/>
        <end position="37"/>
    </location>
</feature>
<name>A0A814VE02_9BILA</name>
<comment type="caution">
    <text evidence="2">The sequence shown here is derived from an EMBL/GenBank/DDBJ whole genome shotgun (WGS) entry which is preliminary data.</text>
</comment>
<organism evidence="2 4">
    <name type="scientific">Didymodactylos carnosus</name>
    <dbReference type="NCBI Taxonomy" id="1234261"/>
    <lineage>
        <taxon>Eukaryota</taxon>
        <taxon>Metazoa</taxon>
        <taxon>Spiralia</taxon>
        <taxon>Gnathifera</taxon>
        <taxon>Rotifera</taxon>
        <taxon>Eurotatoria</taxon>
        <taxon>Bdelloidea</taxon>
        <taxon>Philodinida</taxon>
        <taxon>Philodinidae</taxon>
        <taxon>Didymodactylos</taxon>
    </lineage>
</organism>
<evidence type="ECO:0000313" key="2">
    <source>
        <dbReference type="EMBL" id="CAF1186850.1"/>
    </source>
</evidence>
<sequence length="261" mass="30243">CLIFNIKGDVHECTKNDNNETLCDDDDERTENSSRNKRMIFRDKSKLVKPNQKSSDQINSQTVQAYLVQEGVSSILQNLLLAHVIYQVYHKPSSENPTSLSFNDTRNLLSALSFGQGTEGFGNVARDDLEILMKQLDNWSQNHLKETTTGRLSLPELAFLFAVDGSTVEDDEMKGLIIDKLRSNFNDSILSKQEFVQMYEKDPGIGEMNNELQHSLENLYDALQRQFRAWNFNIFRRLVFRFSEIKQSEQKSKWFRNNKNN</sequence>